<gene>
    <name evidence="2" type="ORF">AWC31_36025</name>
</gene>
<feature type="transmembrane region" description="Helical" evidence="1">
    <location>
        <begin position="33"/>
        <end position="56"/>
    </location>
</feature>
<dbReference type="OrthoDB" id="102112at2"/>
<accession>A0A1X2F104</accession>
<dbReference type="AlphaFoldDB" id="A0A1X2F104"/>
<feature type="transmembrane region" description="Helical" evidence="1">
    <location>
        <begin position="122"/>
        <end position="142"/>
    </location>
</feature>
<dbReference type="EMBL" id="LQQA01000030">
    <property type="protein sequence ID" value="ORX12026.1"/>
    <property type="molecule type" value="Genomic_DNA"/>
</dbReference>
<name>A0A1X2F104_9MYCO</name>
<evidence type="ECO:0000313" key="2">
    <source>
        <dbReference type="EMBL" id="ORX12026.1"/>
    </source>
</evidence>
<comment type="caution">
    <text evidence="2">The sequence shown here is derived from an EMBL/GenBank/DDBJ whole genome shotgun (WGS) entry which is preliminary data.</text>
</comment>
<keyword evidence="1" id="KW-1133">Transmembrane helix</keyword>
<dbReference type="Proteomes" id="UP000193964">
    <property type="component" value="Unassembled WGS sequence"/>
</dbReference>
<evidence type="ECO:0008006" key="4">
    <source>
        <dbReference type="Google" id="ProtNLM"/>
    </source>
</evidence>
<proteinExistence type="predicted"/>
<keyword evidence="1" id="KW-0472">Membrane</keyword>
<protein>
    <recommendedName>
        <fullName evidence="4">DoxX family protein</fullName>
    </recommendedName>
</protein>
<sequence>MSSAAGLSDNQIAEESTPPVPAWTPLQKLAFRLLFTIGGGIVVLSVYGNLGLGVLWKPLLDALAHLGERVAGGSGATLTLSGSGDSLATWYFHLGWILVALAITAVWTALDRQRPNYRSLAALLLVVARFALAVSMLLYGLAKVIPAQMGYMVLPAYQIQLVGDVSLMNTLWGFMGASAPYSIAAGLVEFVSGVLLLWRRTWLMGALLAIVAMGQVFLLNLFYDVPVKQISGQLLLIAIGITAPYWRSLAAMLLQRGPVEPVTLWAPLGSGTRWVRRTGTVTKWVLAGAFIALTTTFSIVALHYMHERESEIDGVWRTTSFTIDGRQATLQDTAPEPWINVAITYRASDYRSIVTQNAAGYVTSYDYEIHDDRIELKHPERTEPIVLYYRQDAPDRLMLTGMLDGKRIEGQFERRFLQKSNSHFRFVQPDVEPGFAGRLP</sequence>
<reference evidence="2 3" key="1">
    <citation type="submission" date="2016-01" db="EMBL/GenBank/DDBJ databases">
        <title>The new phylogeny of the genus Mycobacterium.</title>
        <authorList>
            <person name="Tarcisio F."/>
            <person name="Conor M."/>
            <person name="Antonella G."/>
            <person name="Elisabetta G."/>
            <person name="Giulia F.S."/>
            <person name="Sara T."/>
            <person name="Anna F."/>
            <person name="Clotilde B."/>
            <person name="Roberto B."/>
            <person name="Veronica D.S."/>
            <person name="Fabio R."/>
            <person name="Monica P."/>
            <person name="Olivier J."/>
            <person name="Enrico T."/>
            <person name="Nicola S."/>
        </authorList>
    </citation>
    <scope>NUCLEOTIDE SEQUENCE [LARGE SCALE GENOMIC DNA]</scope>
    <source>
        <strain evidence="2 3">ATCC 700010</strain>
    </source>
</reference>
<keyword evidence="1" id="KW-0812">Transmembrane</keyword>
<feature type="transmembrane region" description="Helical" evidence="1">
    <location>
        <begin position="205"/>
        <end position="223"/>
    </location>
</feature>
<feature type="transmembrane region" description="Helical" evidence="1">
    <location>
        <begin position="171"/>
        <end position="198"/>
    </location>
</feature>
<feature type="transmembrane region" description="Helical" evidence="1">
    <location>
        <begin position="229"/>
        <end position="246"/>
    </location>
</feature>
<evidence type="ECO:0000256" key="1">
    <source>
        <dbReference type="SAM" id="Phobius"/>
    </source>
</evidence>
<feature type="transmembrane region" description="Helical" evidence="1">
    <location>
        <begin position="90"/>
        <end position="110"/>
    </location>
</feature>
<organism evidence="2 3">
    <name type="scientific">Mycolicibacterium wolinskyi</name>
    <dbReference type="NCBI Taxonomy" id="59750"/>
    <lineage>
        <taxon>Bacteria</taxon>
        <taxon>Bacillati</taxon>
        <taxon>Actinomycetota</taxon>
        <taxon>Actinomycetes</taxon>
        <taxon>Mycobacteriales</taxon>
        <taxon>Mycobacteriaceae</taxon>
        <taxon>Mycolicibacterium</taxon>
    </lineage>
</organism>
<dbReference type="RefSeq" id="WP_133060231.1">
    <property type="nucleotide sequence ID" value="NZ_JACKUA010000032.1"/>
</dbReference>
<evidence type="ECO:0000313" key="3">
    <source>
        <dbReference type="Proteomes" id="UP000193964"/>
    </source>
</evidence>
<feature type="transmembrane region" description="Helical" evidence="1">
    <location>
        <begin position="284"/>
        <end position="305"/>
    </location>
</feature>